<sequence>MLPEDRMHLAFGFDEEEWRRVPQRRREALIQAHLGTFSEGALRGCRLALTRLRRWSEANSFPEAATRFRLEFPAKTSEVIKVMRFLLTQAPLRLKPEQAARYSGHSLRHLMPTLARLFGFPKEERDELARWAPTPEGRGQRRSMSNMYAQEAECGRVLSIVKKLLDRLHHRVQQLGGQAALPALGGWHLFDTPESGVDLHGLTEAGAEPSSSEEDSDG</sequence>
<proteinExistence type="predicted"/>
<gene>
    <name evidence="2" type="ORF">AB1Y20_021273</name>
</gene>
<name>A0AB34JJ82_PRYPA</name>
<evidence type="ECO:0000256" key="1">
    <source>
        <dbReference type="SAM" id="MobiDB-lite"/>
    </source>
</evidence>
<dbReference type="Proteomes" id="UP001515480">
    <property type="component" value="Unassembled WGS sequence"/>
</dbReference>
<dbReference type="EMBL" id="JBGBPQ010000007">
    <property type="protein sequence ID" value="KAL1521614.1"/>
    <property type="molecule type" value="Genomic_DNA"/>
</dbReference>
<dbReference type="AlphaFoldDB" id="A0AB34JJ82"/>
<feature type="region of interest" description="Disordered" evidence="1">
    <location>
        <begin position="198"/>
        <end position="218"/>
    </location>
</feature>
<protein>
    <submittedName>
        <fullName evidence="2">Uncharacterized protein</fullName>
    </submittedName>
</protein>
<evidence type="ECO:0000313" key="3">
    <source>
        <dbReference type="Proteomes" id="UP001515480"/>
    </source>
</evidence>
<evidence type="ECO:0000313" key="2">
    <source>
        <dbReference type="EMBL" id="KAL1521614.1"/>
    </source>
</evidence>
<reference evidence="2 3" key="1">
    <citation type="journal article" date="2024" name="Science">
        <title>Giant polyketide synthase enzymes in the biosynthesis of giant marine polyether toxins.</title>
        <authorList>
            <person name="Fallon T.R."/>
            <person name="Shende V.V."/>
            <person name="Wierzbicki I.H."/>
            <person name="Pendleton A.L."/>
            <person name="Watervoot N.F."/>
            <person name="Auber R.P."/>
            <person name="Gonzalez D.J."/>
            <person name="Wisecaver J.H."/>
            <person name="Moore B.S."/>
        </authorList>
    </citation>
    <scope>NUCLEOTIDE SEQUENCE [LARGE SCALE GENOMIC DNA]</scope>
    <source>
        <strain evidence="2 3">12B1</strain>
    </source>
</reference>
<comment type="caution">
    <text evidence="2">The sequence shown here is derived from an EMBL/GenBank/DDBJ whole genome shotgun (WGS) entry which is preliminary data.</text>
</comment>
<keyword evidence="3" id="KW-1185">Reference proteome</keyword>
<organism evidence="2 3">
    <name type="scientific">Prymnesium parvum</name>
    <name type="common">Toxic golden alga</name>
    <dbReference type="NCBI Taxonomy" id="97485"/>
    <lineage>
        <taxon>Eukaryota</taxon>
        <taxon>Haptista</taxon>
        <taxon>Haptophyta</taxon>
        <taxon>Prymnesiophyceae</taxon>
        <taxon>Prymnesiales</taxon>
        <taxon>Prymnesiaceae</taxon>
        <taxon>Prymnesium</taxon>
    </lineage>
</organism>
<accession>A0AB34JJ82</accession>